<dbReference type="InterPro" id="IPR056366">
    <property type="entry name" value="Ribosomal_eL24"/>
</dbReference>
<dbReference type="SUPFAM" id="SSF57716">
    <property type="entry name" value="Glucocorticoid receptor-like (DNA-binding domain)"/>
    <property type="match status" value="1"/>
</dbReference>
<accession>A0A1W0E6F6</accession>
<dbReference type="Gene3D" id="2.30.170.20">
    <property type="entry name" value="Ribosomal protein L24e"/>
    <property type="match status" value="1"/>
</dbReference>
<reference evidence="7 8" key="1">
    <citation type="journal article" date="2017" name="Environ. Microbiol.">
        <title>Decay of the glycolytic pathway and adaptation to intranuclear parasitism within Enterocytozoonidae microsporidia.</title>
        <authorList>
            <person name="Wiredu Boakye D."/>
            <person name="Jaroenlak P."/>
            <person name="Prachumwat A."/>
            <person name="Williams T.A."/>
            <person name="Bateman K.S."/>
            <person name="Itsathitphaisarn O."/>
            <person name="Sritunyalucksana K."/>
            <person name="Paszkiewicz K.H."/>
            <person name="Moore K.A."/>
            <person name="Stentiford G.D."/>
            <person name="Williams B.A."/>
        </authorList>
    </citation>
    <scope>NUCLEOTIDE SEQUENCE [LARGE SCALE GENOMIC DNA]</scope>
    <source>
        <strain evidence="7 8">TH1</strain>
    </source>
</reference>
<sequence length="184" mass="21861">MECKILFFYPYMRIEKCWFCSANVYPGKGTKYVRGDYKSFRFCRSKCFKLFKLRLNPRKLKWTKASRVMRGKEVVEHSINTFERRMDVPKMYDRSKVENIIEILPKILDLKNRINEENTKDRIFTAKEKSKLSDLAFMKKYEKLLENEKVIVDTQKLSSSHLNKSESKTKSAGKSKKTSETILN</sequence>
<evidence type="ECO:0000256" key="4">
    <source>
        <dbReference type="ARBA" id="ARBA00023242"/>
    </source>
</evidence>
<dbReference type="Proteomes" id="UP000192758">
    <property type="component" value="Unassembled WGS sequence"/>
</dbReference>
<dbReference type="GO" id="GO:0003735">
    <property type="term" value="F:structural constituent of ribosome"/>
    <property type="evidence" value="ECO:0007669"/>
    <property type="project" value="InterPro"/>
</dbReference>
<keyword evidence="3" id="KW-0690">Ribosome biogenesis</keyword>
<dbReference type="PANTHER" id="PTHR10792:SF8">
    <property type="entry name" value="RIBOSOME BIOGENESIS PROTEIN RLP24-RELATED"/>
    <property type="match status" value="1"/>
</dbReference>
<dbReference type="OrthoDB" id="10262490at2759"/>
<comment type="similarity">
    <text evidence="2">Belongs to the eukaryotic ribosomal protein eL24 family.</text>
</comment>
<organism evidence="7 8">
    <name type="scientific">Ecytonucleospora hepatopenaei</name>
    <dbReference type="NCBI Taxonomy" id="646526"/>
    <lineage>
        <taxon>Eukaryota</taxon>
        <taxon>Fungi</taxon>
        <taxon>Fungi incertae sedis</taxon>
        <taxon>Microsporidia</taxon>
        <taxon>Enterocytozoonidae</taxon>
        <taxon>Ecytonucleospora</taxon>
    </lineage>
</organism>
<feature type="domain" description="TRASH" evidence="6">
    <location>
        <begin position="17"/>
        <end position="55"/>
    </location>
</feature>
<evidence type="ECO:0000259" key="6">
    <source>
        <dbReference type="SMART" id="SM00746"/>
    </source>
</evidence>
<dbReference type="AlphaFoldDB" id="A0A1W0E6F6"/>
<feature type="region of interest" description="Disordered" evidence="5">
    <location>
        <begin position="156"/>
        <end position="184"/>
    </location>
</feature>
<protein>
    <submittedName>
        <fullName evidence="7">RPL24</fullName>
    </submittedName>
</protein>
<proteinExistence type="inferred from homology"/>
<dbReference type="STRING" id="646526.A0A1W0E6F6"/>
<dbReference type="InterPro" id="IPR011017">
    <property type="entry name" value="TRASH_dom"/>
</dbReference>
<dbReference type="EMBL" id="MNPJ01000016">
    <property type="protein sequence ID" value="OQS54823.1"/>
    <property type="molecule type" value="Genomic_DNA"/>
</dbReference>
<comment type="subcellular location">
    <subcellularLocation>
        <location evidence="1">Nucleus</location>
    </subcellularLocation>
</comment>
<dbReference type="FunFam" id="2.30.170.20:FF:000001">
    <property type="entry name" value="probable ribosome biogenesis protein RLP24"/>
    <property type="match status" value="1"/>
</dbReference>
<dbReference type="SMART" id="SM00746">
    <property type="entry name" value="TRASH"/>
    <property type="match status" value="1"/>
</dbReference>
<dbReference type="GO" id="GO:0042273">
    <property type="term" value="P:ribosomal large subunit biogenesis"/>
    <property type="evidence" value="ECO:0007669"/>
    <property type="project" value="TreeGrafter"/>
</dbReference>
<keyword evidence="4" id="KW-0539">Nucleus</keyword>
<comment type="caution">
    <text evidence="7">The sequence shown here is derived from an EMBL/GenBank/DDBJ whole genome shotgun (WGS) entry which is preliminary data.</text>
</comment>
<gene>
    <name evidence="7" type="primary">RPL24</name>
    <name evidence="7" type="ORF">EHP00_178</name>
</gene>
<evidence type="ECO:0000256" key="2">
    <source>
        <dbReference type="ARBA" id="ARBA00005647"/>
    </source>
</evidence>
<dbReference type="PANTHER" id="PTHR10792">
    <property type="entry name" value="60S RIBOSOMAL PROTEIN L24"/>
    <property type="match status" value="1"/>
</dbReference>
<dbReference type="Pfam" id="PF01246">
    <property type="entry name" value="Ribosomal_L24e"/>
    <property type="match status" value="1"/>
</dbReference>
<evidence type="ECO:0000256" key="1">
    <source>
        <dbReference type="ARBA" id="ARBA00004123"/>
    </source>
</evidence>
<dbReference type="InterPro" id="IPR023442">
    <property type="entry name" value="Ribosomal_eL24_CS"/>
</dbReference>
<dbReference type="PROSITE" id="PS01073">
    <property type="entry name" value="RIBOSOMAL_L24E"/>
    <property type="match status" value="1"/>
</dbReference>
<dbReference type="VEuPathDB" id="MicrosporidiaDB:EHP00_178"/>
<dbReference type="CDD" id="cd00472">
    <property type="entry name" value="Ribosomal_L24e_L24"/>
    <property type="match status" value="1"/>
</dbReference>
<evidence type="ECO:0000256" key="5">
    <source>
        <dbReference type="SAM" id="MobiDB-lite"/>
    </source>
</evidence>
<evidence type="ECO:0000256" key="3">
    <source>
        <dbReference type="ARBA" id="ARBA00022517"/>
    </source>
</evidence>
<dbReference type="GO" id="GO:0005730">
    <property type="term" value="C:nucleolus"/>
    <property type="evidence" value="ECO:0007669"/>
    <property type="project" value="TreeGrafter"/>
</dbReference>
<evidence type="ECO:0000313" key="7">
    <source>
        <dbReference type="EMBL" id="OQS54823.1"/>
    </source>
</evidence>
<evidence type="ECO:0000313" key="8">
    <source>
        <dbReference type="Proteomes" id="UP000192758"/>
    </source>
</evidence>
<keyword evidence="8" id="KW-1185">Reference proteome</keyword>
<dbReference type="InterPro" id="IPR038630">
    <property type="entry name" value="L24e/L24_sf"/>
</dbReference>
<name>A0A1W0E6F6_9MICR</name>
<dbReference type="InterPro" id="IPR000988">
    <property type="entry name" value="Ribosomal_eL24-rel_N"/>
</dbReference>